<dbReference type="Proteomes" id="UP001153069">
    <property type="component" value="Unassembled WGS sequence"/>
</dbReference>
<protein>
    <submittedName>
        <fullName evidence="3">Mycocerosic acid synthase-like polyketide synthase</fullName>
    </submittedName>
</protein>
<dbReference type="InterPro" id="IPR036291">
    <property type="entry name" value="NAD(P)-bd_dom_sf"/>
</dbReference>
<dbReference type="OrthoDB" id="42866at2759"/>
<dbReference type="SMART" id="SM00829">
    <property type="entry name" value="PKS_ER"/>
    <property type="match status" value="1"/>
</dbReference>
<dbReference type="Gene3D" id="3.40.50.720">
    <property type="entry name" value="NAD(P)-binding Rossmann-like Domain"/>
    <property type="match status" value="1"/>
</dbReference>
<sequence length="346" mass="36589">MTEAATTDTDTPTMKAAILHKNGDPLTEEVLSLDDVPIPEPKEGEFLVKIHAASINPVDWKLMNGDIPGYKSGPTGSDLAGTIEKIGPNTTTTDLKVGDAVYGDSIATKGSFGEYCIVPATVASKKPSNISFAEAASLPLAGLTALQGLQNHGNFEKGQKVLIYGGSGGVGSLAIQMAKALGASEVYSTGSNVELIKGLGADVVVNYKEESLMDALKGKDFDLVFDTIGGLEHWQIAQASLKKGGRFITVVGDGGSLVSLIAKATWRKMLGSVGLGIPYAFFLTDTTYDGLGKDMAQMTEMVEGGKVKALLDERRFELTQEGLQDFIKASMSHRAKGKLILQVQKE</sequence>
<dbReference type="Pfam" id="PF08240">
    <property type="entry name" value="ADH_N"/>
    <property type="match status" value="1"/>
</dbReference>
<organism evidence="3 4">
    <name type="scientific">Seminavis robusta</name>
    <dbReference type="NCBI Taxonomy" id="568900"/>
    <lineage>
        <taxon>Eukaryota</taxon>
        <taxon>Sar</taxon>
        <taxon>Stramenopiles</taxon>
        <taxon>Ochrophyta</taxon>
        <taxon>Bacillariophyta</taxon>
        <taxon>Bacillariophyceae</taxon>
        <taxon>Bacillariophycidae</taxon>
        <taxon>Naviculales</taxon>
        <taxon>Naviculaceae</taxon>
        <taxon>Seminavis</taxon>
    </lineage>
</organism>
<evidence type="ECO:0000313" key="4">
    <source>
        <dbReference type="Proteomes" id="UP001153069"/>
    </source>
</evidence>
<dbReference type="GO" id="GO:0016491">
    <property type="term" value="F:oxidoreductase activity"/>
    <property type="evidence" value="ECO:0007669"/>
    <property type="project" value="UniProtKB-KW"/>
</dbReference>
<dbReference type="PROSITE" id="PS01162">
    <property type="entry name" value="QOR_ZETA_CRYSTAL"/>
    <property type="match status" value="1"/>
</dbReference>
<dbReference type="AlphaFoldDB" id="A0A9N8DDF0"/>
<keyword evidence="1" id="KW-0560">Oxidoreductase</keyword>
<dbReference type="InterPro" id="IPR002364">
    <property type="entry name" value="Quin_OxRdtase/zeta-crystal_CS"/>
</dbReference>
<dbReference type="InterPro" id="IPR013154">
    <property type="entry name" value="ADH-like_N"/>
</dbReference>
<dbReference type="Gene3D" id="3.90.180.10">
    <property type="entry name" value="Medium-chain alcohol dehydrogenases, catalytic domain"/>
    <property type="match status" value="1"/>
</dbReference>
<comment type="caution">
    <text evidence="3">The sequence shown here is derived from an EMBL/GenBank/DDBJ whole genome shotgun (WGS) entry which is preliminary data.</text>
</comment>
<dbReference type="GO" id="GO:0008270">
    <property type="term" value="F:zinc ion binding"/>
    <property type="evidence" value="ECO:0007669"/>
    <property type="project" value="InterPro"/>
</dbReference>
<dbReference type="Pfam" id="PF13602">
    <property type="entry name" value="ADH_zinc_N_2"/>
    <property type="match status" value="1"/>
</dbReference>
<dbReference type="InterPro" id="IPR050700">
    <property type="entry name" value="YIM1/Zinc_Alcohol_DH_Fams"/>
</dbReference>
<keyword evidence="4" id="KW-1185">Reference proteome</keyword>
<dbReference type="InterPro" id="IPR011032">
    <property type="entry name" value="GroES-like_sf"/>
</dbReference>
<evidence type="ECO:0000256" key="1">
    <source>
        <dbReference type="ARBA" id="ARBA00023002"/>
    </source>
</evidence>
<feature type="domain" description="Enoyl reductase (ER)" evidence="2">
    <location>
        <begin position="27"/>
        <end position="341"/>
    </location>
</feature>
<dbReference type="PANTHER" id="PTHR11695">
    <property type="entry name" value="ALCOHOL DEHYDROGENASE RELATED"/>
    <property type="match status" value="1"/>
</dbReference>
<dbReference type="PANTHER" id="PTHR11695:SF294">
    <property type="entry name" value="RETICULON-4-INTERACTING PROTEIN 1, MITOCHONDRIAL"/>
    <property type="match status" value="1"/>
</dbReference>
<dbReference type="SUPFAM" id="SSF51735">
    <property type="entry name" value="NAD(P)-binding Rossmann-fold domains"/>
    <property type="match status" value="1"/>
</dbReference>
<dbReference type="CDD" id="cd05289">
    <property type="entry name" value="MDR_like_2"/>
    <property type="match status" value="1"/>
</dbReference>
<evidence type="ECO:0000313" key="3">
    <source>
        <dbReference type="EMBL" id="CAB9497629.1"/>
    </source>
</evidence>
<dbReference type="SUPFAM" id="SSF50129">
    <property type="entry name" value="GroES-like"/>
    <property type="match status" value="1"/>
</dbReference>
<evidence type="ECO:0000259" key="2">
    <source>
        <dbReference type="SMART" id="SM00829"/>
    </source>
</evidence>
<accession>A0A9N8DDF0</accession>
<name>A0A9N8DDF0_9STRA</name>
<dbReference type="InterPro" id="IPR020843">
    <property type="entry name" value="ER"/>
</dbReference>
<proteinExistence type="predicted"/>
<dbReference type="EMBL" id="CAICTM010000023">
    <property type="protein sequence ID" value="CAB9497629.1"/>
    <property type="molecule type" value="Genomic_DNA"/>
</dbReference>
<gene>
    <name evidence="3" type="ORF">SEMRO_23_G015730.1</name>
</gene>
<reference evidence="3" key="1">
    <citation type="submission" date="2020-06" db="EMBL/GenBank/DDBJ databases">
        <authorList>
            <consortium name="Plant Systems Biology data submission"/>
        </authorList>
    </citation>
    <scope>NUCLEOTIDE SEQUENCE</scope>
    <source>
        <strain evidence="3">D6</strain>
    </source>
</reference>